<proteinExistence type="predicted"/>
<evidence type="ECO:0000313" key="2">
    <source>
        <dbReference type="EMBL" id="MCA9386233.1"/>
    </source>
</evidence>
<evidence type="ECO:0000313" key="3">
    <source>
        <dbReference type="Proteomes" id="UP000754563"/>
    </source>
</evidence>
<keyword evidence="1" id="KW-0472">Membrane</keyword>
<name>A0A955RLE5_9BACT</name>
<reference evidence="2" key="1">
    <citation type="submission" date="2020-04" db="EMBL/GenBank/DDBJ databases">
        <authorList>
            <person name="Zhang T."/>
        </authorList>
    </citation>
    <scope>NUCLEOTIDE SEQUENCE</scope>
    <source>
        <strain evidence="2">HKST-UBA11</strain>
    </source>
</reference>
<evidence type="ECO:0000256" key="1">
    <source>
        <dbReference type="SAM" id="Phobius"/>
    </source>
</evidence>
<comment type="caution">
    <text evidence="2">The sequence shown here is derived from an EMBL/GenBank/DDBJ whole genome shotgun (WGS) entry which is preliminary data.</text>
</comment>
<keyword evidence="1" id="KW-0812">Transmembrane</keyword>
<accession>A0A955RLE5</accession>
<protein>
    <submittedName>
        <fullName evidence="2">Uncharacterized protein</fullName>
    </submittedName>
</protein>
<feature type="transmembrane region" description="Helical" evidence="1">
    <location>
        <begin position="62"/>
        <end position="80"/>
    </location>
</feature>
<organism evidence="2 3">
    <name type="scientific">Candidatus Dojkabacteria bacterium</name>
    <dbReference type="NCBI Taxonomy" id="2099670"/>
    <lineage>
        <taxon>Bacteria</taxon>
        <taxon>Candidatus Dojkabacteria</taxon>
    </lineage>
</organism>
<dbReference type="Proteomes" id="UP000754563">
    <property type="component" value="Unassembled WGS sequence"/>
</dbReference>
<gene>
    <name evidence="2" type="ORF">KC717_06320</name>
</gene>
<feature type="transmembrane region" description="Helical" evidence="1">
    <location>
        <begin position="6"/>
        <end position="24"/>
    </location>
</feature>
<dbReference type="EMBL" id="JAGQLH010000103">
    <property type="protein sequence ID" value="MCA9386233.1"/>
    <property type="molecule type" value="Genomic_DNA"/>
</dbReference>
<reference evidence="2" key="2">
    <citation type="journal article" date="2021" name="Microbiome">
        <title>Successional dynamics and alternative stable states in a saline activated sludge microbial community over 9 years.</title>
        <authorList>
            <person name="Wang Y."/>
            <person name="Ye J."/>
            <person name="Ju F."/>
            <person name="Liu L."/>
            <person name="Boyd J.A."/>
            <person name="Deng Y."/>
            <person name="Parks D.H."/>
            <person name="Jiang X."/>
            <person name="Yin X."/>
            <person name="Woodcroft B.J."/>
            <person name="Tyson G.W."/>
            <person name="Hugenholtz P."/>
            <person name="Polz M.F."/>
            <person name="Zhang T."/>
        </authorList>
    </citation>
    <scope>NUCLEOTIDE SEQUENCE</scope>
    <source>
        <strain evidence="2">HKST-UBA11</strain>
    </source>
</reference>
<dbReference type="AlphaFoldDB" id="A0A955RLE5"/>
<sequence length="105" mass="11522">MLENNHITLSTILFGAASLVLIASNKIPTVREYLERQKPQNDEYVNTNLLDKFRPQSDVGKLAGLFMIIAGISTVGLLVYGDIDRAYASTSMLGIGLGFYLNDVI</sequence>
<keyword evidence="1" id="KW-1133">Transmembrane helix</keyword>